<dbReference type="InterPro" id="IPR007452">
    <property type="entry name" value="TamB_C"/>
</dbReference>
<feature type="domain" description="Translocation and assembly module TamB C-terminal" evidence="6">
    <location>
        <begin position="396"/>
        <end position="581"/>
    </location>
</feature>
<evidence type="ECO:0000313" key="7">
    <source>
        <dbReference type="EMBL" id="EIM31635.1"/>
    </source>
</evidence>
<keyword evidence="2" id="KW-0812">Transmembrane</keyword>
<gene>
    <name evidence="7" type="ORF">LepocDRAFT_00003680</name>
</gene>
<evidence type="ECO:0000256" key="1">
    <source>
        <dbReference type="ARBA" id="ARBA00004167"/>
    </source>
</evidence>
<evidence type="ECO:0000256" key="3">
    <source>
        <dbReference type="ARBA" id="ARBA00022989"/>
    </source>
</evidence>
<dbReference type="EMBL" id="JH660673">
    <property type="protein sequence ID" value="EIM31635.1"/>
    <property type="molecule type" value="Genomic_DNA"/>
</dbReference>
<dbReference type="Proteomes" id="UP000053899">
    <property type="component" value="Unassembled WGS sequence"/>
</dbReference>
<organism evidence="7 8">
    <name type="scientific">Leptothrix ochracea L12</name>
    <dbReference type="NCBI Taxonomy" id="735332"/>
    <lineage>
        <taxon>Bacteria</taxon>
        <taxon>Pseudomonadati</taxon>
        <taxon>Pseudomonadota</taxon>
        <taxon>Betaproteobacteria</taxon>
        <taxon>Burkholderiales</taxon>
        <taxon>Sphaerotilaceae</taxon>
        <taxon>Leptothrix</taxon>
    </lineage>
</organism>
<keyword evidence="3" id="KW-1133">Transmembrane helix</keyword>
<dbReference type="PANTHER" id="PTHR36985:SF1">
    <property type="entry name" value="TRANSLOCATION AND ASSEMBLY MODULE SUBUNIT TAMB"/>
    <property type="match status" value="1"/>
</dbReference>
<reference evidence="7 8" key="1">
    <citation type="submission" date="2012-04" db="EMBL/GenBank/DDBJ databases">
        <title>Improved High-Quality Draft sequence of Leptothrix ochracea L12.</title>
        <authorList>
            <consortium name="US DOE Joint Genome Institute"/>
            <person name="Lucas S."/>
            <person name="Han J."/>
            <person name="Lapidus A."/>
            <person name="Cheng J.-F."/>
            <person name="Goodwin L."/>
            <person name="Pitluck S."/>
            <person name="Peters L."/>
            <person name="Zeytun A."/>
            <person name="Detter J.C."/>
            <person name="Han C."/>
            <person name="Tapia R."/>
            <person name="Land M."/>
            <person name="Hauser L."/>
            <person name="Kyrpides N."/>
            <person name="Ivanova N."/>
            <person name="Pagani I."/>
            <person name="Stepanauskas R."/>
            <person name="Masland D."/>
            <person name="Poulton N."/>
            <person name="Emerson D."/>
            <person name="Fleming E."/>
            <person name="Woyke T."/>
        </authorList>
    </citation>
    <scope>NUCLEOTIDE SEQUENCE [LARGE SCALE GENOMIC DNA]</scope>
    <source>
        <strain evidence="7 8">L12</strain>
    </source>
</reference>
<dbReference type="GO" id="GO:0097347">
    <property type="term" value="C:TAM protein secretion complex"/>
    <property type="evidence" value="ECO:0007669"/>
    <property type="project" value="TreeGrafter"/>
</dbReference>
<dbReference type="HOGENOM" id="CLU_441313_0_0_4"/>
<dbReference type="AlphaFoldDB" id="I4Z5Z3"/>
<sequence length="619" mass="67689">MDPNHRDHKPGLHLQKFKTRFDAGSHPRDQLDIQASLGEASWPGLHLGSTELTVQGSANRHRLQLQSLAQFSDPTTGELNSMLPTPLRMELLADGRWQHRPSPNIHPETAKSDSSSDHWEGEIQALHLKDAKALASAPDFLQLDPTSLSYHRDERSQTFRIQPTRLQWLALHLVLDECLFQTQADSTTPHLIFRSRLEPLEIAPLLARAQPGFGWEGDLKIGGHANLSLDPRNLSADIALERLAGDLQVNDPDNPLGPQPLGLAELRLALQGRQGHWQLQQHVAGGHLGSLEGQQNLQTRSTQSPWPTKEDVIDGSLDLRIAELGRWGRWLPPGWLLSGKLETQARIQGQLGNPNLRGDMHGTKIGIQNALNGIDWHDAELKATLTGNTAHIETLTMKAGEGHVQASGDLVLNASHPHAHMTATAQRFALLQRVDRRVVVSGTTQIEIDQQRTSIQGALRADEGHIDFSQGDAPGLSDDVLVSTAHGLPRQTKRTEDAPPRSPTASARNTVVDMKLDMGDAFTVQGRGLHTALVGSLALSNPGGKLAIHGTIHTGDDGTYSAYGQKLAIDRGRMTFTGPPAIHNWISKPHDQISMKSGSVWLSRVPSKTCVFACSAIRR</sequence>
<evidence type="ECO:0000256" key="5">
    <source>
        <dbReference type="SAM" id="MobiDB-lite"/>
    </source>
</evidence>
<evidence type="ECO:0000256" key="4">
    <source>
        <dbReference type="ARBA" id="ARBA00023136"/>
    </source>
</evidence>
<comment type="subcellular location">
    <subcellularLocation>
        <location evidence="1">Membrane</location>
        <topology evidence="1">Single-pass membrane protein</topology>
    </subcellularLocation>
</comment>
<accession>I4Z5Z3</accession>
<evidence type="ECO:0000313" key="8">
    <source>
        <dbReference type="Proteomes" id="UP000053899"/>
    </source>
</evidence>
<dbReference type="Pfam" id="PF04357">
    <property type="entry name" value="TamB"/>
    <property type="match status" value="1"/>
</dbReference>
<protein>
    <recommendedName>
        <fullName evidence="6">Translocation and assembly module TamB C-terminal domain-containing protein</fullName>
    </recommendedName>
</protein>
<dbReference type="PANTHER" id="PTHR36985">
    <property type="entry name" value="TRANSLOCATION AND ASSEMBLY MODULE SUBUNIT TAMB"/>
    <property type="match status" value="1"/>
</dbReference>
<evidence type="ECO:0000256" key="2">
    <source>
        <dbReference type="ARBA" id="ARBA00022692"/>
    </source>
</evidence>
<keyword evidence="8" id="KW-1185">Reference proteome</keyword>
<evidence type="ECO:0000259" key="6">
    <source>
        <dbReference type="Pfam" id="PF04357"/>
    </source>
</evidence>
<dbReference type="GO" id="GO:0005886">
    <property type="term" value="C:plasma membrane"/>
    <property type="evidence" value="ECO:0007669"/>
    <property type="project" value="InterPro"/>
</dbReference>
<proteinExistence type="predicted"/>
<name>I4Z5Z3_9BURK</name>
<keyword evidence="4" id="KW-0472">Membrane</keyword>
<feature type="region of interest" description="Disordered" evidence="5">
    <location>
        <begin position="487"/>
        <end position="508"/>
    </location>
</feature>
<dbReference type="GO" id="GO:0009306">
    <property type="term" value="P:protein secretion"/>
    <property type="evidence" value="ECO:0007669"/>
    <property type="project" value="InterPro"/>
</dbReference>